<proteinExistence type="inferred from homology"/>
<organism evidence="9 10">
    <name type="scientific">Chlamydomonas eustigma</name>
    <dbReference type="NCBI Taxonomy" id="1157962"/>
    <lineage>
        <taxon>Eukaryota</taxon>
        <taxon>Viridiplantae</taxon>
        <taxon>Chlorophyta</taxon>
        <taxon>core chlorophytes</taxon>
        <taxon>Chlorophyceae</taxon>
        <taxon>CS clade</taxon>
        <taxon>Chlamydomonadales</taxon>
        <taxon>Chlamydomonadaceae</taxon>
        <taxon>Chlamydomonas</taxon>
    </lineage>
</organism>
<dbReference type="GO" id="GO:0055085">
    <property type="term" value="P:transmembrane transport"/>
    <property type="evidence" value="ECO:0007669"/>
    <property type="project" value="InterPro"/>
</dbReference>
<dbReference type="OrthoDB" id="270584at2759"/>
<dbReference type="Gene3D" id="1.50.40.10">
    <property type="entry name" value="Mitochondrial carrier domain"/>
    <property type="match status" value="1"/>
</dbReference>
<evidence type="ECO:0000256" key="7">
    <source>
        <dbReference type="RuleBase" id="RU000488"/>
    </source>
</evidence>
<dbReference type="PROSITE" id="PS50920">
    <property type="entry name" value="SOLCAR"/>
    <property type="match status" value="3"/>
</dbReference>
<evidence type="ECO:0000256" key="6">
    <source>
        <dbReference type="PROSITE-ProRule" id="PRU00282"/>
    </source>
</evidence>
<evidence type="ECO:0000256" key="3">
    <source>
        <dbReference type="ARBA" id="ARBA00022692"/>
    </source>
</evidence>
<comment type="caution">
    <text evidence="9">The sequence shown here is derived from an EMBL/GenBank/DDBJ whole genome shotgun (WGS) entry which is preliminary data.</text>
</comment>
<evidence type="ECO:0000313" key="10">
    <source>
        <dbReference type="Proteomes" id="UP000232323"/>
    </source>
</evidence>
<reference evidence="9 10" key="1">
    <citation type="submission" date="2017-08" db="EMBL/GenBank/DDBJ databases">
        <title>Acidophilic green algal genome provides insights into adaptation to an acidic environment.</title>
        <authorList>
            <person name="Hirooka S."/>
            <person name="Hirose Y."/>
            <person name="Kanesaki Y."/>
            <person name="Higuchi S."/>
            <person name="Fujiwara T."/>
            <person name="Onuma R."/>
            <person name="Era A."/>
            <person name="Ohbayashi R."/>
            <person name="Uzuka A."/>
            <person name="Nozaki H."/>
            <person name="Yoshikawa H."/>
            <person name="Miyagishima S.Y."/>
        </authorList>
    </citation>
    <scope>NUCLEOTIDE SEQUENCE [LARGE SCALE GENOMIC DNA]</scope>
    <source>
        <strain evidence="9 10">NIES-2499</strain>
    </source>
</reference>
<evidence type="ECO:0000256" key="1">
    <source>
        <dbReference type="ARBA" id="ARBA00004141"/>
    </source>
</evidence>
<evidence type="ECO:0000313" key="9">
    <source>
        <dbReference type="EMBL" id="GAX83991.1"/>
    </source>
</evidence>
<dbReference type="AlphaFoldDB" id="A0A250XLL6"/>
<protein>
    <recommendedName>
        <fullName evidence="11">Mitochondrial carrier protein</fullName>
    </recommendedName>
</protein>
<dbReference type="GO" id="GO:0016020">
    <property type="term" value="C:membrane"/>
    <property type="evidence" value="ECO:0007669"/>
    <property type="project" value="UniProtKB-SubCell"/>
</dbReference>
<keyword evidence="5 6" id="KW-0472">Membrane</keyword>
<dbReference type="SUPFAM" id="SSF103506">
    <property type="entry name" value="Mitochondrial carrier"/>
    <property type="match status" value="1"/>
</dbReference>
<dbReference type="InterPro" id="IPR018108">
    <property type="entry name" value="MCP_transmembrane"/>
</dbReference>
<evidence type="ECO:0000256" key="4">
    <source>
        <dbReference type="ARBA" id="ARBA00022737"/>
    </source>
</evidence>
<dbReference type="InterPro" id="IPR002067">
    <property type="entry name" value="MCP"/>
</dbReference>
<keyword evidence="3 6" id="KW-0812">Transmembrane</keyword>
<sequence>MTVAASEYVHTSNDTDRAHDREKNIGLRLLNNLPDPAKLMIAGGLSGVLAKTATAPLSRLTILYQVQALSRCGSSQTDVTSTSGRMNHPAWESHAQQVASSFSRRQLTLSAAVKHVIQQEGWLSLWKGNLATLLHRLPYSAVNFSTFELVDKTLTGHITSTPARRFMAGAAAGMSGCIAAYPLDLLRTRLAAQTESEYYQGINHALRRILTEEGFFGLYRGLGATLVQVTPSLAFHFMFYSTLKDALASGSHRLPSDVQLPPSSHVCKAAGQQQQHVAALSMMAAGLAGLCSSTLTFPLDKVRRMMQVQGAGNQSRRLSWLETWSLIWKRGGFWAFYDGIAAEYIKVVPGMIIAFVTFETLKQAMRVGENQPDPGNLDTRSQKGCHQASHDSLESYEAKKHQKNEESQSEDTELFAHLLMNEDIQQA</sequence>
<gene>
    <name evidence="9" type="ORF">CEUSTIGMA_g11416.t1</name>
</gene>
<keyword evidence="2 7" id="KW-0813">Transport</keyword>
<dbReference type="InterPro" id="IPR023395">
    <property type="entry name" value="MCP_dom_sf"/>
</dbReference>
<feature type="repeat" description="Solcar" evidence="6">
    <location>
        <begin position="276"/>
        <end position="364"/>
    </location>
</feature>
<feature type="repeat" description="Solcar" evidence="6">
    <location>
        <begin position="160"/>
        <end position="246"/>
    </location>
</feature>
<feature type="region of interest" description="Disordered" evidence="8">
    <location>
        <begin position="369"/>
        <end position="412"/>
    </location>
</feature>
<dbReference type="Pfam" id="PF00153">
    <property type="entry name" value="Mito_carr"/>
    <property type="match status" value="3"/>
</dbReference>
<feature type="compositionally biased region" description="Basic and acidic residues" evidence="8">
    <location>
        <begin position="388"/>
        <end position="406"/>
    </location>
</feature>
<keyword evidence="4" id="KW-0677">Repeat</keyword>
<keyword evidence="10" id="KW-1185">Reference proteome</keyword>
<name>A0A250XLL6_9CHLO</name>
<dbReference type="EMBL" id="BEGY01000113">
    <property type="protein sequence ID" value="GAX83991.1"/>
    <property type="molecule type" value="Genomic_DNA"/>
</dbReference>
<dbReference type="PANTHER" id="PTHR24089">
    <property type="entry name" value="SOLUTE CARRIER FAMILY 25"/>
    <property type="match status" value="1"/>
</dbReference>
<evidence type="ECO:0000256" key="2">
    <source>
        <dbReference type="ARBA" id="ARBA00022448"/>
    </source>
</evidence>
<evidence type="ECO:0000256" key="8">
    <source>
        <dbReference type="SAM" id="MobiDB-lite"/>
    </source>
</evidence>
<comment type="subcellular location">
    <subcellularLocation>
        <location evidence="1">Membrane</location>
        <topology evidence="1">Multi-pass membrane protein</topology>
    </subcellularLocation>
</comment>
<dbReference type="Proteomes" id="UP000232323">
    <property type="component" value="Unassembled WGS sequence"/>
</dbReference>
<dbReference type="PRINTS" id="PR00926">
    <property type="entry name" value="MITOCARRIER"/>
</dbReference>
<dbReference type="STRING" id="1157962.A0A250XLL6"/>
<evidence type="ECO:0000256" key="5">
    <source>
        <dbReference type="ARBA" id="ARBA00023136"/>
    </source>
</evidence>
<feature type="repeat" description="Solcar" evidence="6">
    <location>
        <begin position="34"/>
        <end position="153"/>
    </location>
</feature>
<evidence type="ECO:0008006" key="11">
    <source>
        <dbReference type="Google" id="ProtNLM"/>
    </source>
</evidence>
<comment type="similarity">
    <text evidence="7">Belongs to the mitochondrial carrier (TC 2.A.29) family.</text>
</comment>
<accession>A0A250XLL6</accession>